<organism evidence="1 2">
    <name type="scientific">Bonamia ostreae</name>
    <dbReference type="NCBI Taxonomy" id="126728"/>
    <lineage>
        <taxon>Eukaryota</taxon>
        <taxon>Sar</taxon>
        <taxon>Rhizaria</taxon>
        <taxon>Endomyxa</taxon>
        <taxon>Ascetosporea</taxon>
        <taxon>Haplosporida</taxon>
        <taxon>Bonamia</taxon>
    </lineage>
</organism>
<evidence type="ECO:0000313" key="1">
    <source>
        <dbReference type="EMBL" id="MES1921452.1"/>
    </source>
</evidence>
<proteinExistence type="predicted"/>
<accession>A0ABV2AP45</accession>
<sequence>MYPDNIIGGNSSIKTHRKGTTTCLIYRKKGKSHQSVLRVWGSSEMLTKLPAESHES</sequence>
<keyword evidence="2" id="KW-1185">Reference proteome</keyword>
<reference evidence="1 2" key="1">
    <citation type="journal article" date="2024" name="BMC Biol.">
        <title>Comparative genomics of Ascetosporea gives new insight into the evolutionary basis for animal parasitism in Rhizaria.</title>
        <authorList>
            <person name="Hiltunen Thoren M."/>
            <person name="Onut-Brannstrom I."/>
            <person name="Alfjorden A."/>
            <person name="Peckova H."/>
            <person name="Swords F."/>
            <person name="Hooper C."/>
            <person name="Holzer A.S."/>
            <person name="Bass D."/>
            <person name="Burki F."/>
        </authorList>
    </citation>
    <scope>NUCLEOTIDE SEQUENCE [LARGE SCALE GENOMIC DNA]</scope>
    <source>
        <strain evidence="1">20-A016</strain>
    </source>
</reference>
<protein>
    <submittedName>
        <fullName evidence="1">Uncharacterized protein</fullName>
    </submittedName>
</protein>
<evidence type="ECO:0000313" key="2">
    <source>
        <dbReference type="Proteomes" id="UP001439008"/>
    </source>
</evidence>
<dbReference type="Proteomes" id="UP001439008">
    <property type="component" value="Unassembled WGS sequence"/>
</dbReference>
<name>A0ABV2AP45_9EUKA</name>
<comment type="caution">
    <text evidence="1">The sequence shown here is derived from an EMBL/GenBank/DDBJ whole genome shotgun (WGS) entry which is preliminary data.</text>
</comment>
<gene>
    <name evidence="1" type="ORF">MHBO_002986</name>
</gene>
<dbReference type="EMBL" id="JBDODL010001362">
    <property type="protein sequence ID" value="MES1921452.1"/>
    <property type="molecule type" value="Genomic_DNA"/>
</dbReference>